<dbReference type="RefSeq" id="XP_070857197.1">
    <property type="nucleotide sequence ID" value="XM_071001342.1"/>
</dbReference>
<feature type="region of interest" description="Disordered" evidence="1">
    <location>
        <begin position="250"/>
        <end position="431"/>
    </location>
</feature>
<sequence length="828" mass="90011">MSLSNLATHMGLDMMDIDIDMDPVDSMLFGNLPEMLAQDLELSSNVFVSKNMTAGHPQSSLSLEPRQSTDAALDDDTEDDAMTPPPIALPLTSSSLYEVMLRVKSLGSISEASSVQESIAMLRSMNSPDSLDDGCGAVSTFSPVHPPASGPAATHKDDDSISESVYSSHSSDFAMEPPIVRLSQPHGTSPTMNHYTLSSIISNTHTTINKPVSISSRWPVPGANSAISIVSQKSDPDTSWIDDSEDDENILTTSNHKQPNPPLPGSQNSQKSCPFTYHSHSLASPPATPPRTGSPSFHLPSEAYGSQAFRDYQPIPQAPISPPLRPCSSHRPLHQGAHLQRSESMRSSKYQPTHNDYIMASSRPSSRASFKPSRLRDSALISPQHTSPISAEYDDPRYYLHQQQQQASSPHNANPLDERLASPTPTSHPTDAMYLEDDEDGADYNTISTSCIEPSRPQKVAPINQIPDTLFSMHQIPSRLNTPDSWNPRGYTPEAPRVCSPSASVQAWIENPIESHAKPTEERRVGLPLPPDVADTLRVNIACFPDTMLLTSSLTIETIRSYSRKLKHGPMIDRSKTLPQVPATNSNRKWRFSRALGSRRSANASRSISVPSPVLTSAEALVSDQTPTPWVALRSVFPSASDHLCDALYAHVLAYNYVSNLCSRQAPSTLASPSHSIPSSAHSNVSSLVQDSGFSHSRQQSVSDSHNDIPKKAAHLLGLDAPFEIRSNSPVSSSNSRSHKKRTRIATHQAVVADISTLLMTSGSSNQGSEQAMRDLQMGLSRCIARLVVTMRCNVGTAGYADFAEDVVEVDPLLLRSLSEIVRCCEES</sequence>
<evidence type="ECO:0000313" key="2">
    <source>
        <dbReference type="EMBL" id="KAL2886017.1"/>
    </source>
</evidence>
<feature type="compositionally biased region" description="Low complexity" evidence="1">
    <location>
        <begin position="162"/>
        <end position="172"/>
    </location>
</feature>
<protein>
    <submittedName>
        <fullName evidence="2">Uncharacterized protein</fullName>
    </submittedName>
</protein>
<keyword evidence="3" id="KW-1185">Reference proteome</keyword>
<dbReference type="EMBL" id="JABSNW010000007">
    <property type="protein sequence ID" value="KAL2886017.1"/>
    <property type="molecule type" value="Genomic_DNA"/>
</dbReference>
<name>A0ABR4MCL1_9PEZI</name>
<gene>
    <name evidence="2" type="ORF">HOO65_070479</name>
</gene>
<evidence type="ECO:0000313" key="3">
    <source>
        <dbReference type="Proteomes" id="UP001610728"/>
    </source>
</evidence>
<accession>A0ABR4MCL1</accession>
<proteinExistence type="predicted"/>
<feature type="compositionally biased region" description="Polar residues" evidence="1">
    <location>
        <begin position="56"/>
        <end position="68"/>
    </location>
</feature>
<feature type="region of interest" description="Disordered" evidence="1">
    <location>
        <begin position="56"/>
        <end position="89"/>
    </location>
</feature>
<feature type="region of interest" description="Disordered" evidence="1">
    <location>
        <begin position="146"/>
        <end position="172"/>
    </location>
</feature>
<feature type="compositionally biased region" description="Polar residues" evidence="1">
    <location>
        <begin position="401"/>
        <end position="412"/>
    </location>
</feature>
<evidence type="ECO:0000256" key="1">
    <source>
        <dbReference type="SAM" id="MobiDB-lite"/>
    </source>
</evidence>
<dbReference type="Proteomes" id="UP001610728">
    <property type="component" value="Unassembled WGS sequence"/>
</dbReference>
<organism evidence="2 3">
    <name type="scientific">Ceratocystis lukuohia</name>
    <dbReference type="NCBI Taxonomy" id="2019550"/>
    <lineage>
        <taxon>Eukaryota</taxon>
        <taxon>Fungi</taxon>
        <taxon>Dikarya</taxon>
        <taxon>Ascomycota</taxon>
        <taxon>Pezizomycotina</taxon>
        <taxon>Sordariomycetes</taxon>
        <taxon>Hypocreomycetidae</taxon>
        <taxon>Microascales</taxon>
        <taxon>Ceratocystidaceae</taxon>
        <taxon>Ceratocystis</taxon>
    </lineage>
</organism>
<feature type="compositionally biased region" description="Acidic residues" evidence="1">
    <location>
        <begin position="72"/>
        <end position="81"/>
    </location>
</feature>
<dbReference type="GeneID" id="98120584"/>
<feature type="compositionally biased region" description="Pro residues" evidence="1">
    <location>
        <begin position="316"/>
        <end position="325"/>
    </location>
</feature>
<reference evidence="2 3" key="1">
    <citation type="submission" date="2020-05" db="EMBL/GenBank/DDBJ databases">
        <title>Ceratocystis lukuohia genome.</title>
        <authorList>
            <person name="Harrington T.C."/>
            <person name="Kim K."/>
            <person name="Mayers C.G."/>
        </authorList>
    </citation>
    <scope>NUCLEOTIDE SEQUENCE [LARGE SCALE GENOMIC DNA]</scope>
    <source>
        <strain evidence="2 3">C4212</strain>
    </source>
</reference>
<feature type="compositionally biased region" description="Polar residues" evidence="1">
    <location>
        <begin position="265"/>
        <end position="282"/>
    </location>
</feature>
<comment type="caution">
    <text evidence="2">The sequence shown here is derived from an EMBL/GenBank/DDBJ whole genome shotgun (WGS) entry which is preliminary data.</text>
</comment>